<dbReference type="RefSeq" id="WP_188660417.1">
    <property type="nucleotide sequence ID" value="NZ_BMHV01000002.1"/>
</dbReference>
<name>A0A917BNI9_9PROT</name>
<feature type="chain" id="PRO_5037065280" evidence="2">
    <location>
        <begin position="22"/>
        <end position="183"/>
    </location>
</feature>
<organism evidence="3 4">
    <name type="scientific">Terasakiella brassicae</name>
    <dbReference type="NCBI Taxonomy" id="1634917"/>
    <lineage>
        <taxon>Bacteria</taxon>
        <taxon>Pseudomonadati</taxon>
        <taxon>Pseudomonadota</taxon>
        <taxon>Alphaproteobacteria</taxon>
        <taxon>Rhodospirillales</taxon>
        <taxon>Terasakiellaceae</taxon>
        <taxon>Terasakiella</taxon>
    </lineage>
</organism>
<evidence type="ECO:0000313" key="3">
    <source>
        <dbReference type="EMBL" id="GGF52950.1"/>
    </source>
</evidence>
<comment type="caution">
    <text evidence="3">The sequence shown here is derived from an EMBL/GenBank/DDBJ whole genome shotgun (WGS) entry which is preliminary data.</text>
</comment>
<dbReference type="InterPro" id="IPR009576">
    <property type="entry name" value="Biofilm_formation_YgiB"/>
</dbReference>
<feature type="compositionally biased region" description="Polar residues" evidence="1">
    <location>
        <begin position="174"/>
        <end position="183"/>
    </location>
</feature>
<feature type="signal peptide" evidence="2">
    <location>
        <begin position="1"/>
        <end position="21"/>
    </location>
</feature>
<dbReference type="Pfam" id="PF06693">
    <property type="entry name" value="DUF1190"/>
    <property type="match status" value="1"/>
</dbReference>
<dbReference type="EMBL" id="BMHV01000002">
    <property type="protein sequence ID" value="GGF52950.1"/>
    <property type="molecule type" value="Genomic_DNA"/>
</dbReference>
<feature type="region of interest" description="Disordered" evidence="1">
    <location>
        <begin position="122"/>
        <end position="183"/>
    </location>
</feature>
<accession>A0A917BNI9</accession>
<gene>
    <name evidence="3" type="primary">ygiB</name>
    <name evidence="3" type="ORF">GCM10011332_02790</name>
</gene>
<reference evidence="3" key="2">
    <citation type="submission" date="2020-09" db="EMBL/GenBank/DDBJ databases">
        <authorList>
            <person name="Sun Q."/>
            <person name="Zhou Y."/>
        </authorList>
    </citation>
    <scope>NUCLEOTIDE SEQUENCE</scope>
    <source>
        <strain evidence="3">CGMCC 1.15254</strain>
    </source>
</reference>
<evidence type="ECO:0000313" key="4">
    <source>
        <dbReference type="Proteomes" id="UP000632498"/>
    </source>
</evidence>
<feature type="compositionally biased region" description="Basic and acidic residues" evidence="1">
    <location>
        <begin position="124"/>
        <end position="133"/>
    </location>
</feature>
<dbReference type="Proteomes" id="UP000632498">
    <property type="component" value="Unassembled WGS sequence"/>
</dbReference>
<dbReference type="PROSITE" id="PS51257">
    <property type="entry name" value="PROKAR_LIPOPROTEIN"/>
    <property type="match status" value="1"/>
</dbReference>
<proteinExistence type="predicted"/>
<dbReference type="AlphaFoldDB" id="A0A917BNI9"/>
<protein>
    <submittedName>
        <fullName evidence="3">UPF0441 protein YgiB</fullName>
    </submittedName>
</protein>
<sequence length="183" mass="19689">MKRSKSLKLALMGATILTMSACDSGNEVAAIFEDVDECARYEGQDLDQCRQGFEQAAAEHIRTAPKYTSVEDCQADFGNENCEQAPMQTTSGGSVFMPMMMGYMMGSMLSGGTRSNVATQPLYRSKDDPKSFRTGDNQKVATQTGVQKVPSNVTKSPSTKTSTLRRGGFGSTAARMSTRSFGG</sequence>
<keyword evidence="2" id="KW-0732">Signal</keyword>
<reference evidence="3" key="1">
    <citation type="journal article" date="2014" name="Int. J. Syst. Evol. Microbiol.">
        <title>Complete genome sequence of Corynebacterium casei LMG S-19264T (=DSM 44701T), isolated from a smear-ripened cheese.</title>
        <authorList>
            <consortium name="US DOE Joint Genome Institute (JGI-PGF)"/>
            <person name="Walter F."/>
            <person name="Albersmeier A."/>
            <person name="Kalinowski J."/>
            <person name="Ruckert C."/>
        </authorList>
    </citation>
    <scope>NUCLEOTIDE SEQUENCE</scope>
    <source>
        <strain evidence="3">CGMCC 1.15254</strain>
    </source>
</reference>
<keyword evidence="4" id="KW-1185">Reference proteome</keyword>
<evidence type="ECO:0000256" key="1">
    <source>
        <dbReference type="SAM" id="MobiDB-lite"/>
    </source>
</evidence>
<feature type="compositionally biased region" description="Polar residues" evidence="1">
    <location>
        <begin position="134"/>
        <end position="164"/>
    </location>
</feature>
<evidence type="ECO:0000256" key="2">
    <source>
        <dbReference type="SAM" id="SignalP"/>
    </source>
</evidence>